<dbReference type="EMBL" id="FODY01000031">
    <property type="protein sequence ID" value="SEP43934.1"/>
    <property type="molecule type" value="Genomic_DNA"/>
</dbReference>
<reference evidence="7 8" key="1">
    <citation type="submission" date="2016-10" db="EMBL/GenBank/DDBJ databases">
        <authorList>
            <person name="de Groot N.N."/>
        </authorList>
    </citation>
    <scope>NUCLEOTIDE SEQUENCE [LARGE SCALE GENOMIC DNA]</scope>
    <source>
        <strain evidence="7 8">DSM 13305</strain>
    </source>
</reference>
<feature type="signal peptide" evidence="5">
    <location>
        <begin position="1"/>
        <end position="23"/>
    </location>
</feature>
<comment type="similarity">
    <text evidence="1">Belongs to the leucine-binding protein family.</text>
</comment>
<dbReference type="Pfam" id="PF13458">
    <property type="entry name" value="Peripla_BP_6"/>
    <property type="match status" value="1"/>
</dbReference>
<dbReference type="PANTHER" id="PTHR30483">
    <property type="entry name" value="LEUCINE-SPECIFIC-BINDING PROTEIN"/>
    <property type="match status" value="1"/>
</dbReference>
<organism evidence="7 8">
    <name type="scientific">Propionispora vibrioides</name>
    <dbReference type="NCBI Taxonomy" id="112903"/>
    <lineage>
        <taxon>Bacteria</taxon>
        <taxon>Bacillati</taxon>
        <taxon>Bacillota</taxon>
        <taxon>Negativicutes</taxon>
        <taxon>Selenomonadales</taxon>
        <taxon>Sporomusaceae</taxon>
        <taxon>Propionispora</taxon>
    </lineage>
</organism>
<dbReference type="RefSeq" id="WP_091751251.1">
    <property type="nucleotide sequence ID" value="NZ_FODY01000031.1"/>
</dbReference>
<dbReference type="InterPro" id="IPR028081">
    <property type="entry name" value="Leu-bd"/>
</dbReference>
<dbReference type="InterPro" id="IPR051010">
    <property type="entry name" value="BCAA_transport"/>
</dbReference>
<feature type="chain" id="PRO_5038390540" evidence="5">
    <location>
        <begin position="24"/>
        <end position="388"/>
    </location>
</feature>
<gene>
    <name evidence="7" type="ORF">SAMN04490178_13118</name>
</gene>
<keyword evidence="8" id="KW-1185">Reference proteome</keyword>
<dbReference type="SUPFAM" id="SSF53822">
    <property type="entry name" value="Periplasmic binding protein-like I"/>
    <property type="match status" value="1"/>
</dbReference>
<sequence>MRKKGCKLFAAAAAVLLLAGALTGCGSSSSNEIKIGVLDELTGGNATMGTSAANGAKMAIKEANAKGGVLGKQIQAVVADNKSEPSESANAMTKLTTQDKVVAVTGVFSSSNAIAASSVAESSQVPFLAVGATNPKVTVDAESGKVKDYTFRVCFIDPFQGTVGANFVLNTLKLQKAAILVDSSSDYSKGLSAFFKDAFTKGGGSILAEEAYLQKDQDFKTILTKIKALNPEIIYVPGYYEEVGKIVKQARELGMNIPIVGGDGWDSPKLVEVATAPALNNTYFTNHYSVEDTSPVSQAFVEAYKKEYGQAPDAMAVLGYDAANVLIDAISRANSEEPAKIREALAATKDYPAITGSTTFNATHDAVKSAVIIEMKDGKQTYRATVKP</sequence>
<keyword evidence="2" id="KW-0813">Transport</keyword>
<dbReference type="PROSITE" id="PS51257">
    <property type="entry name" value="PROKAR_LIPOPROTEIN"/>
    <property type="match status" value="1"/>
</dbReference>
<evidence type="ECO:0000256" key="2">
    <source>
        <dbReference type="ARBA" id="ARBA00022448"/>
    </source>
</evidence>
<protein>
    <submittedName>
        <fullName evidence="7">Amino acid/amide ABC transporter substrate-binding protein, HAAT family</fullName>
    </submittedName>
</protein>
<evidence type="ECO:0000259" key="6">
    <source>
        <dbReference type="Pfam" id="PF13458"/>
    </source>
</evidence>
<dbReference type="Proteomes" id="UP000198847">
    <property type="component" value="Unassembled WGS sequence"/>
</dbReference>
<dbReference type="STRING" id="112903.SAMN04490178_13118"/>
<keyword evidence="3 5" id="KW-0732">Signal</keyword>
<dbReference type="Gene3D" id="3.40.50.2300">
    <property type="match status" value="2"/>
</dbReference>
<evidence type="ECO:0000256" key="1">
    <source>
        <dbReference type="ARBA" id="ARBA00010062"/>
    </source>
</evidence>
<dbReference type="CDD" id="cd06347">
    <property type="entry name" value="PBP1_ABC_LivK_ligand_binding-like"/>
    <property type="match status" value="1"/>
</dbReference>
<evidence type="ECO:0000256" key="5">
    <source>
        <dbReference type="SAM" id="SignalP"/>
    </source>
</evidence>
<dbReference type="PRINTS" id="PR00337">
    <property type="entry name" value="LEUILEVALBP"/>
</dbReference>
<dbReference type="OrthoDB" id="9783240at2"/>
<proteinExistence type="inferred from homology"/>
<dbReference type="AlphaFoldDB" id="A0A1H8XV58"/>
<name>A0A1H8XV58_9FIRM</name>
<keyword evidence="4" id="KW-0029">Amino-acid transport</keyword>
<dbReference type="InterPro" id="IPR000709">
    <property type="entry name" value="Leu_Ile_Val-bd"/>
</dbReference>
<dbReference type="PANTHER" id="PTHR30483:SF6">
    <property type="entry name" value="PERIPLASMIC BINDING PROTEIN OF ABC TRANSPORTER FOR NATURAL AMINO ACIDS"/>
    <property type="match status" value="1"/>
</dbReference>
<evidence type="ECO:0000256" key="3">
    <source>
        <dbReference type="ARBA" id="ARBA00022729"/>
    </source>
</evidence>
<evidence type="ECO:0000313" key="7">
    <source>
        <dbReference type="EMBL" id="SEP43934.1"/>
    </source>
</evidence>
<evidence type="ECO:0000256" key="4">
    <source>
        <dbReference type="ARBA" id="ARBA00022970"/>
    </source>
</evidence>
<evidence type="ECO:0000313" key="8">
    <source>
        <dbReference type="Proteomes" id="UP000198847"/>
    </source>
</evidence>
<dbReference type="InterPro" id="IPR028082">
    <property type="entry name" value="Peripla_BP_I"/>
</dbReference>
<feature type="domain" description="Leucine-binding protein" evidence="6">
    <location>
        <begin position="32"/>
        <end position="378"/>
    </location>
</feature>
<dbReference type="GO" id="GO:0006865">
    <property type="term" value="P:amino acid transport"/>
    <property type="evidence" value="ECO:0007669"/>
    <property type="project" value="UniProtKB-KW"/>
</dbReference>
<accession>A0A1H8XV58</accession>